<feature type="transmembrane region" description="Helical" evidence="5">
    <location>
        <begin position="290"/>
        <end position="307"/>
    </location>
</feature>
<evidence type="ECO:0000259" key="8">
    <source>
        <dbReference type="Pfam" id="PF25145"/>
    </source>
</evidence>
<sequence>MAAGATTVGWIRVNGPIGPATVTYIERAIQESMEAGHECLVLQLDTPGGLLDSTKEIVQAFYASKVPVVVYVAPEGANAGSAGCFITLAAHVAAMAPNTSIGAAHPVALNPLGGGQGTDEVMKQKLENFATSYIEAIAQKRGRNVEWARASVRESASITAEKALELNVIEIIARDREDLLRQLDGRTVEGRTLRTAGAEVREIPMILRERLFQRLWRPEVMFILMLIAIYGIIGELSNPGAIFPGVVGAIALILVLYMASILPINLAGVALIVLAIILFIADVFSPSHGVLTAGGVVSFLLGALMLFRGVEPGFRLSLGYIIPGVIVTTAFFTWVVAKGLRAQWLPARVGKESMIGLRTTALSPINPQGGKVFVEGEYWTAVSDVPIPEGTRVEVVAVEGLTLKVKPVSSEPAR</sequence>
<dbReference type="Pfam" id="PF24961">
    <property type="entry name" value="NfeD_membrane"/>
    <property type="match status" value="1"/>
</dbReference>
<feature type="domain" description="NfeD-like C-terminal" evidence="6">
    <location>
        <begin position="352"/>
        <end position="407"/>
    </location>
</feature>
<protein>
    <submittedName>
        <fullName evidence="9">Nodulation protein NfeD</fullName>
    </submittedName>
</protein>
<evidence type="ECO:0000313" key="9">
    <source>
        <dbReference type="EMBL" id="NGO39985.1"/>
    </source>
</evidence>
<dbReference type="InterPro" id="IPR012340">
    <property type="entry name" value="NA-bd_OB-fold"/>
</dbReference>
<dbReference type="InterPro" id="IPR056739">
    <property type="entry name" value="NfeD_membrane"/>
</dbReference>
<keyword evidence="2 5" id="KW-0812">Transmembrane</keyword>
<comment type="subcellular location">
    <subcellularLocation>
        <location evidence="1">Membrane</location>
        <topology evidence="1">Multi-pass membrane protein</topology>
    </subcellularLocation>
</comment>
<dbReference type="GO" id="GO:0016020">
    <property type="term" value="C:membrane"/>
    <property type="evidence" value="ECO:0007669"/>
    <property type="project" value="UniProtKB-SubCell"/>
</dbReference>
<keyword evidence="3 5" id="KW-1133">Transmembrane helix</keyword>
<dbReference type="PANTHER" id="PTHR33507:SF4">
    <property type="entry name" value="NODULATION COMPETITIVENESS PROTEIN NFED"/>
    <property type="match status" value="1"/>
</dbReference>
<evidence type="ECO:0000256" key="5">
    <source>
        <dbReference type="SAM" id="Phobius"/>
    </source>
</evidence>
<dbReference type="InterPro" id="IPR056738">
    <property type="entry name" value="NfeD1b_N"/>
</dbReference>
<evidence type="ECO:0000256" key="4">
    <source>
        <dbReference type="ARBA" id="ARBA00023136"/>
    </source>
</evidence>
<dbReference type="PANTHER" id="PTHR33507">
    <property type="entry name" value="INNER MEMBRANE PROTEIN YBBJ"/>
    <property type="match status" value="1"/>
</dbReference>
<evidence type="ECO:0000313" key="10">
    <source>
        <dbReference type="Proteomes" id="UP000477311"/>
    </source>
</evidence>
<dbReference type="InterPro" id="IPR029045">
    <property type="entry name" value="ClpP/crotonase-like_dom_sf"/>
</dbReference>
<keyword evidence="10" id="KW-1185">Reference proteome</keyword>
<feature type="transmembrane region" description="Helical" evidence="5">
    <location>
        <begin position="239"/>
        <end position="259"/>
    </location>
</feature>
<feature type="transmembrane region" description="Helical" evidence="5">
    <location>
        <begin position="266"/>
        <end position="284"/>
    </location>
</feature>
<feature type="domain" description="NfeD integral membrane" evidence="7">
    <location>
        <begin position="220"/>
        <end position="338"/>
    </location>
</feature>
<dbReference type="EMBL" id="JAAKYA010000077">
    <property type="protein sequence ID" value="NGO39985.1"/>
    <property type="molecule type" value="Genomic_DNA"/>
</dbReference>
<dbReference type="InterPro" id="IPR002810">
    <property type="entry name" value="NfeD-like_C"/>
</dbReference>
<comment type="caution">
    <text evidence="9">The sequence shown here is derived from an EMBL/GenBank/DDBJ whole genome shotgun (WGS) entry which is preliminary data.</text>
</comment>
<dbReference type="AlphaFoldDB" id="A0A6M1RTK4"/>
<dbReference type="CDD" id="cd07020">
    <property type="entry name" value="Clp_protease_NfeD_1"/>
    <property type="match status" value="1"/>
</dbReference>
<evidence type="ECO:0000256" key="3">
    <source>
        <dbReference type="ARBA" id="ARBA00022989"/>
    </source>
</evidence>
<dbReference type="SUPFAM" id="SSF52096">
    <property type="entry name" value="ClpP/crotonase"/>
    <property type="match status" value="1"/>
</dbReference>
<feature type="transmembrane region" description="Helical" evidence="5">
    <location>
        <begin position="319"/>
        <end position="337"/>
    </location>
</feature>
<feature type="transmembrane region" description="Helical" evidence="5">
    <location>
        <begin position="215"/>
        <end position="233"/>
    </location>
</feature>
<evidence type="ECO:0000256" key="2">
    <source>
        <dbReference type="ARBA" id="ARBA00022692"/>
    </source>
</evidence>
<dbReference type="Pfam" id="PF25145">
    <property type="entry name" value="NfeD1b_N"/>
    <property type="match status" value="1"/>
</dbReference>
<evidence type="ECO:0000259" key="7">
    <source>
        <dbReference type="Pfam" id="PF24961"/>
    </source>
</evidence>
<dbReference type="InterPro" id="IPR052165">
    <property type="entry name" value="Membrane_assoc_protease"/>
</dbReference>
<feature type="domain" description="NfeD1b N-terminal" evidence="8">
    <location>
        <begin position="11"/>
        <end position="163"/>
    </location>
</feature>
<dbReference type="Pfam" id="PF01957">
    <property type="entry name" value="NfeD"/>
    <property type="match status" value="1"/>
</dbReference>
<reference evidence="9 10" key="1">
    <citation type="submission" date="2020-02" db="EMBL/GenBank/DDBJ databases">
        <title>Draft genome sequence of Limisphaera ngatamarikiensis NGM72.4T, a thermophilic Verrucomicrobia grouped in subdivision 3.</title>
        <authorList>
            <person name="Carere C.R."/>
            <person name="Steen J."/>
            <person name="Hugenholtz P."/>
            <person name="Stott M.B."/>
        </authorList>
    </citation>
    <scope>NUCLEOTIDE SEQUENCE [LARGE SCALE GENOMIC DNA]</scope>
    <source>
        <strain evidence="9 10">NGM72.4</strain>
    </source>
</reference>
<keyword evidence="4 5" id="KW-0472">Membrane</keyword>
<dbReference type="Proteomes" id="UP000477311">
    <property type="component" value="Unassembled WGS sequence"/>
</dbReference>
<proteinExistence type="predicted"/>
<evidence type="ECO:0000256" key="1">
    <source>
        <dbReference type="ARBA" id="ARBA00004141"/>
    </source>
</evidence>
<gene>
    <name evidence="9" type="ORF">G4L39_11370</name>
</gene>
<evidence type="ECO:0000259" key="6">
    <source>
        <dbReference type="Pfam" id="PF01957"/>
    </source>
</evidence>
<accession>A0A6M1RTK4</accession>
<dbReference type="Gene3D" id="3.90.226.10">
    <property type="entry name" value="2-enoyl-CoA Hydratase, Chain A, domain 1"/>
    <property type="match status" value="1"/>
</dbReference>
<organism evidence="9 10">
    <name type="scientific">Limisphaera ngatamarikiensis</name>
    <dbReference type="NCBI Taxonomy" id="1324935"/>
    <lineage>
        <taxon>Bacteria</taxon>
        <taxon>Pseudomonadati</taxon>
        <taxon>Verrucomicrobiota</taxon>
        <taxon>Verrucomicrobiia</taxon>
        <taxon>Limisphaerales</taxon>
        <taxon>Limisphaeraceae</taxon>
        <taxon>Limisphaera</taxon>
    </lineage>
</organism>
<dbReference type="Gene3D" id="2.40.50.140">
    <property type="entry name" value="Nucleic acid-binding proteins"/>
    <property type="match status" value="1"/>
</dbReference>
<name>A0A6M1RTK4_9BACT</name>
<dbReference type="SUPFAM" id="SSF141322">
    <property type="entry name" value="NfeD domain-like"/>
    <property type="match status" value="1"/>
</dbReference>